<keyword evidence="5" id="KW-0539">Nucleus</keyword>
<evidence type="ECO:0000256" key="3">
    <source>
        <dbReference type="ARBA" id="ARBA00023172"/>
    </source>
</evidence>
<feature type="compositionally biased region" description="Acidic residues" evidence="7">
    <location>
        <begin position="229"/>
        <end position="247"/>
    </location>
</feature>
<dbReference type="InterPro" id="IPR009089">
    <property type="entry name" value="XRCC4_N_sf"/>
</dbReference>
<dbReference type="Pfam" id="PF21924">
    <property type="entry name" value="XRCC4_CC"/>
    <property type="match status" value="1"/>
</dbReference>
<dbReference type="Pfam" id="PF06632">
    <property type="entry name" value="XRCC4"/>
    <property type="match status" value="1"/>
</dbReference>
<sequence length="336" mass="39927">MKDNVFKHIKDIGLREYKICIIFQINKFELILFQPSNAWRAEVSQDELSVLASQLKMDPDEYYSRIKQYLSDTPENMTFKVTDKEFIMHHTLENNIKMKLFFCSLEKVNYCHYVEKLLDQYHEEKNEYKEKYDLAIKSQDELEQSKEELQKKLQEFVKRKKDDDEVLYNNFVLVLNEKKRQIQHLTQTLEAFKRGRPTHNPPVKVKKEKKGTEVHVKKEMTIEKKEVSDSDTDEEPPNYNTDEDDDYDYKSNVRQNHEIDNLPSTSKQDFSLFLDDSPPHHILPKRQKTAQTMEISIKASQVSKENSFEEKQVTDGAKEELKVDNEFNTQDLLDLL</sequence>
<keyword evidence="11" id="KW-1185">Reference proteome</keyword>
<dbReference type="EMBL" id="OU896707">
    <property type="protein sequence ID" value="CAG9813408.1"/>
    <property type="molecule type" value="Genomic_DNA"/>
</dbReference>
<proteinExistence type="inferred from homology"/>
<reference evidence="10" key="2">
    <citation type="submission" date="2022-10" db="EMBL/GenBank/DDBJ databases">
        <authorList>
            <consortium name="ENA_rothamsted_submissions"/>
            <consortium name="culmorum"/>
            <person name="King R."/>
        </authorList>
    </citation>
    <scope>NUCLEOTIDE SEQUENCE</scope>
</reference>
<evidence type="ECO:0000259" key="9">
    <source>
        <dbReference type="Pfam" id="PF21924"/>
    </source>
</evidence>
<dbReference type="GO" id="GO:0005958">
    <property type="term" value="C:DNA-dependent protein kinase-DNA ligase 4 complex"/>
    <property type="evidence" value="ECO:0007669"/>
    <property type="project" value="TreeGrafter"/>
</dbReference>
<gene>
    <name evidence="10" type="ORF">PHAECO_LOCUS1194</name>
</gene>
<evidence type="ECO:0000256" key="7">
    <source>
        <dbReference type="SAM" id="MobiDB-lite"/>
    </source>
</evidence>
<dbReference type="InterPro" id="IPR038051">
    <property type="entry name" value="XRCC4-like_N_sf"/>
</dbReference>
<accession>A0A9N9S7W3</accession>
<dbReference type="SUPFAM" id="SSF50809">
    <property type="entry name" value="XRCC4, N-terminal domain"/>
    <property type="match status" value="1"/>
</dbReference>
<dbReference type="PANTHER" id="PTHR28559:SF1">
    <property type="entry name" value="DNA REPAIR PROTEIN XRCC4"/>
    <property type="match status" value="1"/>
</dbReference>
<dbReference type="InterPro" id="IPR053962">
    <property type="entry name" value="XRCC4_CC"/>
</dbReference>
<comment type="subcellular location">
    <subcellularLocation>
        <location evidence="1">Nucleus</location>
    </subcellularLocation>
</comment>
<evidence type="ECO:0000256" key="2">
    <source>
        <dbReference type="ARBA" id="ARBA00022763"/>
    </source>
</evidence>
<feature type="domain" description="XRCC4 N-terminal" evidence="8">
    <location>
        <begin position="26"/>
        <end position="103"/>
    </location>
</feature>
<evidence type="ECO:0000256" key="1">
    <source>
        <dbReference type="ARBA" id="ARBA00004123"/>
    </source>
</evidence>
<protein>
    <submittedName>
        <fullName evidence="10">Uncharacterized protein</fullName>
    </submittedName>
</protein>
<keyword evidence="2" id="KW-0227">DNA damage</keyword>
<dbReference type="GO" id="GO:0010165">
    <property type="term" value="P:response to X-ray"/>
    <property type="evidence" value="ECO:0007669"/>
    <property type="project" value="TreeGrafter"/>
</dbReference>
<comment type="similarity">
    <text evidence="6">Belongs to the XRCC4-XLF family. XRCC4 subfamily.</text>
</comment>
<keyword evidence="4" id="KW-0234">DNA repair</keyword>
<keyword evidence="3" id="KW-0233">DNA recombination</keyword>
<feature type="compositionally biased region" description="Basic and acidic residues" evidence="7">
    <location>
        <begin position="210"/>
        <end position="228"/>
    </location>
</feature>
<feature type="domain" description="XRCC4 coiled-coil" evidence="9">
    <location>
        <begin position="116"/>
        <end position="185"/>
    </location>
</feature>
<dbReference type="InterPro" id="IPR014751">
    <property type="entry name" value="XRCC4-like_C"/>
</dbReference>
<evidence type="ECO:0000256" key="4">
    <source>
        <dbReference type="ARBA" id="ARBA00023204"/>
    </source>
</evidence>
<dbReference type="InterPro" id="IPR053961">
    <property type="entry name" value="XRCC4_N"/>
</dbReference>
<dbReference type="SUPFAM" id="SSF58022">
    <property type="entry name" value="XRCC4, C-terminal oligomerization domain"/>
    <property type="match status" value="1"/>
</dbReference>
<evidence type="ECO:0000256" key="6">
    <source>
        <dbReference type="ARBA" id="ARBA00025728"/>
    </source>
</evidence>
<dbReference type="Gene3D" id="1.20.5.370">
    <property type="match status" value="1"/>
</dbReference>
<dbReference type="GO" id="GO:0006303">
    <property type="term" value="P:double-strand break repair via nonhomologous end joining"/>
    <property type="evidence" value="ECO:0007669"/>
    <property type="project" value="UniProtKB-ARBA"/>
</dbReference>
<evidence type="ECO:0000313" key="11">
    <source>
        <dbReference type="Proteomes" id="UP001153737"/>
    </source>
</evidence>
<dbReference type="Gene3D" id="2.170.210.10">
    <property type="entry name" value="DNA double-strand break repair and VJ recombination XRCC4, N-terminal"/>
    <property type="match status" value="1"/>
</dbReference>
<dbReference type="GO" id="GO:0006310">
    <property type="term" value="P:DNA recombination"/>
    <property type="evidence" value="ECO:0007669"/>
    <property type="project" value="UniProtKB-KW"/>
</dbReference>
<dbReference type="Proteomes" id="UP001153737">
    <property type="component" value="Chromosome 1"/>
</dbReference>
<dbReference type="InterPro" id="IPR010585">
    <property type="entry name" value="DNA_repair_prot_XRCC4"/>
</dbReference>
<dbReference type="GO" id="GO:0032807">
    <property type="term" value="C:DNA ligase IV complex"/>
    <property type="evidence" value="ECO:0007669"/>
    <property type="project" value="TreeGrafter"/>
</dbReference>
<feature type="region of interest" description="Disordered" evidence="7">
    <location>
        <begin position="193"/>
        <end position="249"/>
    </location>
</feature>
<dbReference type="GO" id="GO:0003677">
    <property type="term" value="F:DNA binding"/>
    <property type="evidence" value="ECO:0007669"/>
    <property type="project" value="InterPro"/>
</dbReference>
<organism evidence="10 11">
    <name type="scientific">Phaedon cochleariae</name>
    <name type="common">Mustard beetle</name>
    <dbReference type="NCBI Taxonomy" id="80249"/>
    <lineage>
        <taxon>Eukaryota</taxon>
        <taxon>Metazoa</taxon>
        <taxon>Ecdysozoa</taxon>
        <taxon>Arthropoda</taxon>
        <taxon>Hexapoda</taxon>
        <taxon>Insecta</taxon>
        <taxon>Pterygota</taxon>
        <taxon>Neoptera</taxon>
        <taxon>Endopterygota</taxon>
        <taxon>Coleoptera</taxon>
        <taxon>Polyphaga</taxon>
        <taxon>Cucujiformia</taxon>
        <taxon>Chrysomeloidea</taxon>
        <taxon>Chrysomelidae</taxon>
        <taxon>Chrysomelinae</taxon>
        <taxon>Chrysomelini</taxon>
        <taxon>Phaedon</taxon>
    </lineage>
</organism>
<name>A0A9N9S7W3_PHACE</name>
<dbReference type="AlphaFoldDB" id="A0A9N9S7W3"/>
<reference evidence="10" key="1">
    <citation type="submission" date="2022-01" db="EMBL/GenBank/DDBJ databases">
        <authorList>
            <person name="King R."/>
        </authorList>
    </citation>
    <scope>NUCLEOTIDE SEQUENCE</scope>
</reference>
<evidence type="ECO:0000256" key="5">
    <source>
        <dbReference type="ARBA" id="ARBA00023242"/>
    </source>
</evidence>
<evidence type="ECO:0000259" key="8">
    <source>
        <dbReference type="Pfam" id="PF06632"/>
    </source>
</evidence>
<dbReference type="PANTHER" id="PTHR28559">
    <property type="entry name" value="DNA REPAIR PROTEIN XRCC4"/>
    <property type="match status" value="1"/>
</dbReference>
<dbReference type="OrthoDB" id="8064436at2759"/>
<evidence type="ECO:0000313" key="10">
    <source>
        <dbReference type="EMBL" id="CAG9813408.1"/>
    </source>
</evidence>